<accession>A0A4U6T111</accession>
<gene>
    <name evidence="2" type="ORF">SEVIR_9G342201v2</name>
</gene>
<sequence length="112" mass="11682">MRRRELGARARLTSSSALDCSVPPPAIASSRTEGGSREVRRSVRRGAISAHGAVRVAAGVGGRRRRRGGAEGVPGGGAGAAVPVLHLPALRRHARLLAQVQEDLSGPRPSRR</sequence>
<dbReference type="Proteomes" id="UP000298652">
    <property type="component" value="Chromosome 9"/>
</dbReference>
<dbReference type="Gramene" id="TKV95150">
    <property type="protein sequence ID" value="TKV95150"/>
    <property type="gene ID" value="SEVIR_9G342201v2"/>
</dbReference>
<evidence type="ECO:0000313" key="3">
    <source>
        <dbReference type="Proteomes" id="UP000298652"/>
    </source>
</evidence>
<feature type="region of interest" description="Disordered" evidence="1">
    <location>
        <begin position="1"/>
        <end position="79"/>
    </location>
</feature>
<protein>
    <submittedName>
        <fullName evidence="2">Uncharacterized protein</fullName>
    </submittedName>
</protein>
<organism evidence="2 3">
    <name type="scientific">Setaria viridis</name>
    <name type="common">Green bristlegrass</name>
    <name type="synonym">Setaria italica subsp. viridis</name>
    <dbReference type="NCBI Taxonomy" id="4556"/>
    <lineage>
        <taxon>Eukaryota</taxon>
        <taxon>Viridiplantae</taxon>
        <taxon>Streptophyta</taxon>
        <taxon>Embryophyta</taxon>
        <taxon>Tracheophyta</taxon>
        <taxon>Spermatophyta</taxon>
        <taxon>Magnoliopsida</taxon>
        <taxon>Liliopsida</taxon>
        <taxon>Poales</taxon>
        <taxon>Poaceae</taxon>
        <taxon>PACMAD clade</taxon>
        <taxon>Panicoideae</taxon>
        <taxon>Panicodae</taxon>
        <taxon>Paniceae</taxon>
        <taxon>Cenchrinae</taxon>
        <taxon>Setaria</taxon>
    </lineage>
</organism>
<reference evidence="2" key="1">
    <citation type="submission" date="2019-03" db="EMBL/GenBank/DDBJ databases">
        <title>WGS assembly of Setaria viridis.</title>
        <authorList>
            <person name="Huang P."/>
            <person name="Jenkins J."/>
            <person name="Grimwood J."/>
            <person name="Barry K."/>
            <person name="Healey A."/>
            <person name="Mamidi S."/>
            <person name="Sreedasyam A."/>
            <person name="Shu S."/>
            <person name="Feldman M."/>
            <person name="Wu J."/>
            <person name="Yu Y."/>
            <person name="Chen C."/>
            <person name="Johnson J."/>
            <person name="Rokhsar D."/>
            <person name="Baxter I."/>
            <person name="Schmutz J."/>
            <person name="Brutnell T."/>
            <person name="Kellogg E."/>
        </authorList>
    </citation>
    <scope>NUCLEOTIDE SEQUENCE [LARGE SCALE GENOMIC DNA]</scope>
</reference>
<dbReference type="EMBL" id="CM016560">
    <property type="protein sequence ID" value="TKV95150.1"/>
    <property type="molecule type" value="Genomic_DNA"/>
</dbReference>
<keyword evidence="3" id="KW-1185">Reference proteome</keyword>
<proteinExistence type="predicted"/>
<evidence type="ECO:0000256" key="1">
    <source>
        <dbReference type="SAM" id="MobiDB-lite"/>
    </source>
</evidence>
<name>A0A4U6T111_SETVI</name>
<evidence type="ECO:0000313" key="2">
    <source>
        <dbReference type="EMBL" id="TKV95150.1"/>
    </source>
</evidence>
<feature type="compositionally biased region" description="Gly residues" evidence="1">
    <location>
        <begin position="70"/>
        <end position="79"/>
    </location>
</feature>
<dbReference type="AlphaFoldDB" id="A0A4U6T111"/>